<proteinExistence type="predicted"/>
<feature type="compositionally biased region" description="Polar residues" evidence="1">
    <location>
        <begin position="27"/>
        <end position="51"/>
    </location>
</feature>
<dbReference type="EMBL" id="VCGU01000008">
    <property type="protein sequence ID" value="TRY72303.1"/>
    <property type="molecule type" value="Genomic_DNA"/>
</dbReference>
<name>A0A553P3P5_TIGCA</name>
<protein>
    <submittedName>
        <fullName evidence="2">Uncharacterized protein</fullName>
    </submittedName>
</protein>
<sequence length="66" mass="7039">MGMVVSAAISAVPFMDELEQPYPQLSPPKTISPPTKQRPSAQRPTRATSKGPSEPLKPVKPVNTIG</sequence>
<accession>A0A553P3P5</accession>
<gene>
    <name evidence="2" type="ORF">TCAL_03420</name>
</gene>
<dbReference type="Proteomes" id="UP000318571">
    <property type="component" value="Chromosome 7"/>
</dbReference>
<evidence type="ECO:0000256" key="1">
    <source>
        <dbReference type="SAM" id="MobiDB-lite"/>
    </source>
</evidence>
<evidence type="ECO:0000313" key="3">
    <source>
        <dbReference type="Proteomes" id="UP000318571"/>
    </source>
</evidence>
<comment type="caution">
    <text evidence="2">The sequence shown here is derived from an EMBL/GenBank/DDBJ whole genome shotgun (WGS) entry which is preliminary data.</text>
</comment>
<reference evidence="2 3" key="1">
    <citation type="journal article" date="2018" name="Nat. Ecol. Evol.">
        <title>Genomic signatures of mitonuclear coevolution across populations of Tigriopus californicus.</title>
        <authorList>
            <person name="Barreto F.S."/>
            <person name="Watson E.T."/>
            <person name="Lima T.G."/>
            <person name="Willett C.S."/>
            <person name="Edmands S."/>
            <person name="Li W."/>
            <person name="Burton R.S."/>
        </authorList>
    </citation>
    <scope>NUCLEOTIDE SEQUENCE [LARGE SCALE GENOMIC DNA]</scope>
    <source>
        <strain evidence="2 3">San Diego</strain>
    </source>
</reference>
<organism evidence="2 3">
    <name type="scientific">Tigriopus californicus</name>
    <name type="common">Marine copepod</name>
    <dbReference type="NCBI Taxonomy" id="6832"/>
    <lineage>
        <taxon>Eukaryota</taxon>
        <taxon>Metazoa</taxon>
        <taxon>Ecdysozoa</taxon>
        <taxon>Arthropoda</taxon>
        <taxon>Crustacea</taxon>
        <taxon>Multicrustacea</taxon>
        <taxon>Hexanauplia</taxon>
        <taxon>Copepoda</taxon>
        <taxon>Harpacticoida</taxon>
        <taxon>Harpacticidae</taxon>
        <taxon>Tigriopus</taxon>
    </lineage>
</organism>
<feature type="region of interest" description="Disordered" evidence="1">
    <location>
        <begin position="20"/>
        <end position="66"/>
    </location>
</feature>
<evidence type="ECO:0000313" key="2">
    <source>
        <dbReference type="EMBL" id="TRY72303.1"/>
    </source>
</evidence>
<keyword evidence="3" id="KW-1185">Reference proteome</keyword>
<dbReference type="AlphaFoldDB" id="A0A553P3P5"/>